<dbReference type="SMART" id="SM00256">
    <property type="entry name" value="FBOX"/>
    <property type="match status" value="1"/>
</dbReference>
<dbReference type="Pfam" id="PF00646">
    <property type="entry name" value="F-box"/>
    <property type="match status" value="1"/>
</dbReference>
<evidence type="ECO:0000313" key="2">
    <source>
        <dbReference type="EMBL" id="EOA18694.1"/>
    </source>
</evidence>
<organism evidence="2 3">
    <name type="scientific">Capsella rubella</name>
    <dbReference type="NCBI Taxonomy" id="81985"/>
    <lineage>
        <taxon>Eukaryota</taxon>
        <taxon>Viridiplantae</taxon>
        <taxon>Streptophyta</taxon>
        <taxon>Embryophyta</taxon>
        <taxon>Tracheophyta</taxon>
        <taxon>Spermatophyta</taxon>
        <taxon>Magnoliopsida</taxon>
        <taxon>eudicotyledons</taxon>
        <taxon>Gunneridae</taxon>
        <taxon>Pentapetalae</taxon>
        <taxon>rosids</taxon>
        <taxon>malvids</taxon>
        <taxon>Brassicales</taxon>
        <taxon>Brassicaceae</taxon>
        <taxon>Camelineae</taxon>
        <taxon>Capsella</taxon>
    </lineage>
</organism>
<dbReference type="InterPro" id="IPR057499">
    <property type="entry name" value="Kelch_FKB95"/>
</dbReference>
<accession>R0GP90</accession>
<evidence type="ECO:0000313" key="3">
    <source>
        <dbReference type="Proteomes" id="UP000029121"/>
    </source>
</evidence>
<evidence type="ECO:0000259" key="1">
    <source>
        <dbReference type="SMART" id="SM00256"/>
    </source>
</evidence>
<name>R0GP90_9BRAS</name>
<sequence>MNDGEEPPMKRIRETLMLSDTTLMLSDDVLLNCLARVPRFYYPTLYLVSKRFRSLVNSMELYATRTLLGCTESCLYVCLRLTPDYDLLRWFIIDKRSNSSRKVLVPIPSPNSTMSGVVVVGPHIYAIGGGSEKNPSSKVMVMDSRSQTWREAPSMQVPRVFPSACTLDGKIYVMGGCDHLDPTNWMEVFDTKTQTWEFLQIPSEEICGGSKYLCVGYEGTIYVRSQEKRATYKLHKGRWRRADITMNTVWGYAASPSSFCVIQNVFCRYGGQMIYWYDLKTRLWKSLKGMEGQGWQPKLPLDEKNVKLADHGGKIAILWEEYVVVDEKKIVWCGEIALESLQDGEIRGTLEGVEDLLTSTNLVTLVHALTATVW</sequence>
<dbReference type="Pfam" id="PF25210">
    <property type="entry name" value="Kelch_FKB95"/>
    <property type="match status" value="1"/>
</dbReference>
<dbReference type="Gene3D" id="2.120.10.80">
    <property type="entry name" value="Kelch-type beta propeller"/>
    <property type="match status" value="1"/>
</dbReference>
<keyword evidence="3" id="KW-1185">Reference proteome</keyword>
<dbReference type="CDD" id="cd22152">
    <property type="entry name" value="F-box_AtAFR-like"/>
    <property type="match status" value="1"/>
</dbReference>
<dbReference type="OrthoDB" id="1079171at2759"/>
<dbReference type="PANTHER" id="PTHR24414:SF184">
    <property type="entry name" value="GALACTOSE OXIDASE_KELCH REPEAT SUPERFAMILY PROTEIN"/>
    <property type="match status" value="1"/>
</dbReference>
<dbReference type="InterPro" id="IPR006652">
    <property type="entry name" value="Kelch_1"/>
</dbReference>
<dbReference type="Proteomes" id="UP000029121">
    <property type="component" value="Unassembled WGS sequence"/>
</dbReference>
<dbReference type="AlphaFoldDB" id="R0GP90"/>
<proteinExistence type="predicted"/>
<gene>
    <name evidence="2" type="ORF">CARUB_v10007270mg</name>
</gene>
<dbReference type="InterPro" id="IPR050354">
    <property type="entry name" value="F-box/kelch-repeat_ARATH"/>
</dbReference>
<protein>
    <recommendedName>
        <fullName evidence="1">F-box domain-containing protein</fullName>
    </recommendedName>
</protein>
<dbReference type="PANTHER" id="PTHR24414">
    <property type="entry name" value="F-BOX/KELCH-REPEAT PROTEIN SKIP4"/>
    <property type="match status" value="1"/>
</dbReference>
<dbReference type="eggNOG" id="KOG1072">
    <property type="taxonomic scope" value="Eukaryota"/>
</dbReference>
<dbReference type="SUPFAM" id="SSF117281">
    <property type="entry name" value="Kelch motif"/>
    <property type="match status" value="1"/>
</dbReference>
<dbReference type="EMBL" id="KB870811">
    <property type="protein sequence ID" value="EOA18694.1"/>
    <property type="molecule type" value="Genomic_DNA"/>
</dbReference>
<feature type="domain" description="F-box" evidence="1">
    <location>
        <begin position="25"/>
        <end position="65"/>
    </location>
</feature>
<reference evidence="3" key="1">
    <citation type="journal article" date="2013" name="Nat. Genet.">
        <title>The Capsella rubella genome and the genomic consequences of rapid mating system evolution.</title>
        <authorList>
            <person name="Slotte T."/>
            <person name="Hazzouri K.M."/>
            <person name="Agren J.A."/>
            <person name="Koenig D."/>
            <person name="Maumus F."/>
            <person name="Guo Y.L."/>
            <person name="Steige K."/>
            <person name="Platts A.E."/>
            <person name="Escobar J.S."/>
            <person name="Newman L.K."/>
            <person name="Wang W."/>
            <person name="Mandakova T."/>
            <person name="Vello E."/>
            <person name="Smith L.M."/>
            <person name="Henz S.R."/>
            <person name="Steffen J."/>
            <person name="Takuno S."/>
            <person name="Brandvain Y."/>
            <person name="Coop G."/>
            <person name="Andolfatto P."/>
            <person name="Hu T.T."/>
            <person name="Blanchette M."/>
            <person name="Clark R.M."/>
            <person name="Quesneville H."/>
            <person name="Nordborg M."/>
            <person name="Gaut B.S."/>
            <person name="Lysak M.A."/>
            <person name="Jenkins J."/>
            <person name="Grimwood J."/>
            <person name="Chapman J."/>
            <person name="Prochnik S."/>
            <person name="Shu S."/>
            <person name="Rokhsar D."/>
            <person name="Schmutz J."/>
            <person name="Weigel D."/>
            <person name="Wright S.I."/>
        </authorList>
    </citation>
    <scope>NUCLEOTIDE SEQUENCE [LARGE SCALE GENOMIC DNA]</scope>
    <source>
        <strain evidence="3">cv. Monte Gargano</strain>
    </source>
</reference>
<dbReference type="InterPro" id="IPR001810">
    <property type="entry name" value="F-box_dom"/>
</dbReference>
<dbReference type="SMART" id="SM00612">
    <property type="entry name" value="Kelch"/>
    <property type="match status" value="2"/>
</dbReference>
<dbReference type="InterPro" id="IPR015915">
    <property type="entry name" value="Kelch-typ_b-propeller"/>
</dbReference>
<dbReference type="KEGG" id="crb:17880374"/>